<keyword evidence="2" id="KW-1185">Reference proteome</keyword>
<gene>
    <name evidence="1" type="ORF">TCON_1750</name>
</gene>
<sequence>MENLRTPIMPITGEISFSIRIHSTHIVIELLGKETIHPNDEYTEELLSYIQQRKIHPMLDDIFTEPECIVRIIDYNANTDELVVLTHIVDENLESPVYLQEDAFEKRKIEDFNEKKFHYIKMKTQKIWRIDIINKAKREKKGIINYYYSVNANEKSERQITIRTLRLESSQQETILKAYKKSTRFFIATIIYRKGGGEFLYTRDCTSINEINKIFEEAKKMTYACFMDSIVKEENLNLDIANDIKKIHSQRLSMKKHKKMYNRQNSDFRLPIPKMERNEPLLFEGNHNRRYQMPGFINNRKGISGYIPYLNSNRNYIISQDRCEEIPNKSKESEKDAYTSVKYHSNQIASDKQSFDERVNREVKQKEKNISSDDDIVFEFVNNKFI</sequence>
<accession>A0ABQ7HXZ2</accession>
<dbReference type="Proteomes" id="UP001516464">
    <property type="component" value="Unassembled WGS sequence"/>
</dbReference>
<reference evidence="1 2" key="1">
    <citation type="submission" date="2019-01" db="EMBL/GenBank/DDBJ databases">
        <title>Genomes sequencing and comparative genomics of infectious freshwater microsporidia, Cucumispora dikerogammari and Thelohania contejeani.</title>
        <authorList>
            <person name="Cormier A."/>
            <person name="Giraud I."/>
            <person name="Wattier R."/>
            <person name="Teixeira M."/>
            <person name="Grandjean F."/>
            <person name="Rigaud T."/>
            <person name="Cordaux R."/>
        </authorList>
    </citation>
    <scope>NUCLEOTIDE SEQUENCE [LARGE SCALE GENOMIC DNA]</scope>
    <source>
        <strain evidence="1">T1</strain>
        <tissue evidence="1">Spores</tissue>
    </source>
</reference>
<evidence type="ECO:0000313" key="2">
    <source>
        <dbReference type="Proteomes" id="UP001516464"/>
    </source>
</evidence>
<dbReference type="EMBL" id="SBIQ01000138">
    <property type="protein sequence ID" value="KAF7683036.1"/>
    <property type="molecule type" value="Genomic_DNA"/>
</dbReference>
<proteinExistence type="predicted"/>
<name>A0ABQ7HXZ2_9MICR</name>
<comment type="caution">
    <text evidence="1">The sequence shown here is derived from an EMBL/GenBank/DDBJ whole genome shotgun (WGS) entry which is preliminary data.</text>
</comment>
<organism evidence="1 2">
    <name type="scientific">Astathelohania contejeani</name>
    <dbReference type="NCBI Taxonomy" id="164912"/>
    <lineage>
        <taxon>Eukaryota</taxon>
        <taxon>Fungi</taxon>
        <taxon>Fungi incertae sedis</taxon>
        <taxon>Microsporidia</taxon>
        <taxon>Astathelohaniidae</taxon>
        <taxon>Astathelohania</taxon>
    </lineage>
</organism>
<protein>
    <submittedName>
        <fullName evidence="1">Uncharacterized protein</fullName>
    </submittedName>
</protein>
<evidence type="ECO:0000313" key="1">
    <source>
        <dbReference type="EMBL" id="KAF7683036.1"/>
    </source>
</evidence>